<keyword evidence="4" id="KW-0862">Zinc</keyword>
<name>A0A1A8XVA8_9RHOO</name>
<keyword evidence="3" id="KW-0378">Hydrolase</keyword>
<keyword evidence="5" id="KW-0482">Metalloprotease</keyword>
<dbReference type="NCBIfam" id="TIGR00608">
    <property type="entry name" value="radc"/>
    <property type="match status" value="1"/>
</dbReference>
<dbReference type="AlphaFoldDB" id="A0A1A8XVA8"/>
<reference evidence="7 8" key="1">
    <citation type="submission" date="2016-06" db="EMBL/GenBank/DDBJ databases">
        <authorList>
            <person name="Kjaerup R.B."/>
            <person name="Dalgaard T.S."/>
            <person name="Juul-Madsen H.R."/>
        </authorList>
    </citation>
    <scope>NUCLEOTIDE SEQUENCE [LARGE SCALE GENOMIC DNA]</scope>
    <source>
        <strain evidence="7">2</strain>
    </source>
</reference>
<dbReference type="Pfam" id="PF04002">
    <property type="entry name" value="RadC"/>
    <property type="match status" value="1"/>
</dbReference>
<dbReference type="PROSITE" id="PS50249">
    <property type="entry name" value="MPN"/>
    <property type="match status" value="1"/>
</dbReference>
<dbReference type="PANTHER" id="PTHR30471">
    <property type="entry name" value="DNA REPAIR PROTEIN RADC"/>
    <property type="match status" value="1"/>
</dbReference>
<dbReference type="CDD" id="cd08071">
    <property type="entry name" value="MPN_DUF2466"/>
    <property type="match status" value="1"/>
</dbReference>
<evidence type="ECO:0000256" key="5">
    <source>
        <dbReference type="ARBA" id="ARBA00023049"/>
    </source>
</evidence>
<keyword evidence="8" id="KW-1185">Reference proteome</keyword>
<dbReference type="InterPro" id="IPR025657">
    <property type="entry name" value="RadC_JAB"/>
</dbReference>
<evidence type="ECO:0000256" key="1">
    <source>
        <dbReference type="ARBA" id="ARBA00022670"/>
    </source>
</evidence>
<dbReference type="SUPFAM" id="SSF102712">
    <property type="entry name" value="JAB1/MPN domain"/>
    <property type="match status" value="1"/>
</dbReference>
<organism evidence="7 8">
    <name type="scientific">Candidatus Propionivibrio aalborgensis</name>
    <dbReference type="NCBI Taxonomy" id="1860101"/>
    <lineage>
        <taxon>Bacteria</taxon>
        <taxon>Pseudomonadati</taxon>
        <taxon>Pseudomonadota</taxon>
        <taxon>Betaproteobacteria</taxon>
        <taxon>Rhodocyclales</taxon>
        <taxon>Rhodocyclaceae</taxon>
        <taxon>Propionivibrio</taxon>
    </lineage>
</organism>
<dbReference type="InterPro" id="IPR037518">
    <property type="entry name" value="MPN"/>
</dbReference>
<dbReference type="PROSITE" id="PS01302">
    <property type="entry name" value="UPF0758"/>
    <property type="match status" value="1"/>
</dbReference>
<keyword evidence="2" id="KW-0479">Metal-binding</keyword>
<dbReference type="PANTHER" id="PTHR30471:SF3">
    <property type="entry name" value="UPF0758 PROTEIN YEES-RELATED"/>
    <property type="match status" value="1"/>
</dbReference>
<dbReference type="Gene3D" id="3.40.140.10">
    <property type="entry name" value="Cytidine Deaminase, domain 2"/>
    <property type="match status" value="1"/>
</dbReference>
<protein>
    <submittedName>
        <fullName evidence="7">Putative DNA binding protein, possibly associated to lesions CP4-6 prophage</fullName>
    </submittedName>
</protein>
<evidence type="ECO:0000256" key="4">
    <source>
        <dbReference type="ARBA" id="ARBA00022833"/>
    </source>
</evidence>
<dbReference type="GO" id="GO:0046872">
    <property type="term" value="F:metal ion binding"/>
    <property type="evidence" value="ECO:0007669"/>
    <property type="project" value="UniProtKB-KW"/>
</dbReference>
<evidence type="ECO:0000256" key="2">
    <source>
        <dbReference type="ARBA" id="ARBA00022723"/>
    </source>
</evidence>
<gene>
    <name evidence="7" type="primary">ykfG</name>
    <name evidence="7" type="ORF">PROAA_2990010</name>
</gene>
<accession>A0A1A8XVA8</accession>
<sequence>MADTNSTARKKPHPQAAPIMPAIDSACCFLLNKQERRIVKRAFKVLEKSAVYRSKAMSTPHAVRDYLKLRLVSLEHEEFHVLWLDAQNRVIAFDALFTGTITQTAIYPREVVKAGLAHNAAAVVLAHNHPSGIPEPSAADRLLTQELKSALALVDIRVLDHFIVAGDLSTSFAERGLL</sequence>
<evidence type="ECO:0000256" key="3">
    <source>
        <dbReference type="ARBA" id="ARBA00022801"/>
    </source>
</evidence>
<dbReference type="GO" id="GO:0006508">
    <property type="term" value="P:proteolysis"/>
    <property type="evidence" value="ECO:0007669"/>
    <property type="project" value="UniProtKB-KW"/>
</dbReference>
<dbReference type="Proteomes" id="UP000199600">
    <property type="component" value="Unassembled WGS sequence"/>
</dbReference>
<dbReference type="EMBL" id="FLQY01000222">
    <property type="protein sequence ID" value="SBT08965.1"/>
    <property type="molecule type" value="Genomic_DNA"/>
</dbReference>
<evidence type="ECO:0000313" key="7">
    <source>
        <dbReference type="EMBL" id="SBT08965.1"/>
    </source>
</evidence>
<proteinExistence type="predicted"/>
<dbReference type="GO" id="GO:0008237">
    <property type="term" value="F:metallopeptidase activity"/>
    <property type="evidence" value="ECO:0007669"/>
    <property type="project" value="UniProtKB-KW"/>
</dbReference>
<feature type="domain" description="MPN" evidence="6">
    <location>
        <begin position="56"/>
        <end position="178"/>
    </location>
</feature>
<evidence type="ECO:0000313" key="8">
    <source>
        <dbReference type="Proteomes" id="UP000199600"/>
    </source>
</evidence>
<keyword evidence="1" id="KW-0645">Protease</keyword>
<evidence type="ECO:0000259" key="6">
    <source>
        <dbReference type="PROSITE" id="PS50249"/>
    </source>
</evidence>
<dbReference type="InterPro" id="IPR020891">
    <property type="entry name" value="UPF0758_CS"/>
</dbReference>
<dbReference type="InterPro" id="IPR001405">
    <property type="entry name" value="UPF0758"/>
</dbReference>